<accession>A0A0A9G825</accession>
<dbReference type="EMBL" id="GBRH01181033">
    <property type="protein sequence ID" value="JAE16863.1"/>
    <property type="molecule type" value="Transcribed_RNA"/>
</dbReference>
<name>A0A0A9G825_ARUDO</name>
<proteinExistence type="predicted"/>
<sequence length="37" mass="4364">MLLYGVTELFPNYMGPSFCVFSFKYLTNNLSEMLMDF</sequence>
<protein>
    <submittedName>
        <fullName evidence="1">Uncharacterized protein</fullName>
    </submittedName>
</protein>
<organism evidence="1">
    <name type="scientific">Arundo donax</name>
    <name type="common">Giant reed</name>
    <name type="synonym">Donax arundinaceus</name>
    <dbReference type="NCBI Taxonomy" id="35708"/>
    <lineage>
        <taxon>Eukaryota</taxon>
        <taxon>Viridiplantae</taxon>
        <taxon>Streptophyta</taxon>
        <taxon>Embryophyta</taxon>
        <taxon>Tracheophyta</taxon>
        <taxon>Spermatophyta</taxon>
        <taxon>Magnoliopsida</taxon>
        <taxon>Liliopsida</taxon>
        <taxon>Poales</taxon>
        <taxon>Poaceae</taxon>
        <taxon>PACMAD clade</taxon>
        <taxon>Arundinoideae</taxon>
        <taxon>Arundineae</taxon>
        <taxon>Arundo</taxon>
    </lineage>
</organism>
<reference evidence="1" key="2">
    <citation type="journal article" date="2015" name="Data Brief">
        <title>Shoot transcriptome of the giant reed, Arundo donax.</title>
        <authorList>
            <person name="Barrero R.A."/>
            <person name="Guerrero F.D."/>
            <person name="Moolhuijzen P."/>
            <person name="Goolsby J.A."/>
            <person name="Tidwell J."/>
            <person name="Bellgard S.E."/>
            <person name="Bellgard M.I."/>
        </authorList>
    </citation>
    <scope>NUCLEOTIDE SEQUENCE</scope>
    <source>
        <tissue evidence="1">Shoot tissue taken approximately 20 cm above the soil surface</tissue>
    </source>
</reference>
<reference evidence="1" key="1">
    <citation type="submission" date="2014-09" db="EMBL/GenBank/DDBJ databases">
        <authorList>
            <person name="Magalhaes I.L.F."/>
            <person name="Oliveira U."/>
            <person name="Santos F.R."/>
            <person name="Vidigal T.H.D.A."/>
            <person name="Brescovit A.D."/>
            <person name="Santos A.J."/>
        </authorList>
    </citation>
    <scope>NUCLEOTIDE SEQUENCE</scope>
    <source>
        <tissue evidence="1">Shoot tissue taken approximately 20 cm above the soil surface</tissue>
    </source>
</reference>
<dbReference type="AlphaFoldDB" id="A0A0A9G825"/>
<evidence type="ECO:0000313" key="1">
    <source>
        <dbReference type="EMBL" id="JAE16863.1"/>
    </source>
</evidence>